<reference evidence="21" key="1">
    <citation type="journal article" date="2016" name="Nat. Commun.">
        <title>The Gonium pectorale genome demonstrates co-option of cell cycle regulation during the evolution of multicellularity.</title>
        <authorList>
            <person name="Hanschen E.R."/>
            <person name="Marriage T.N."/>
            <person name="Ferris P.J."/>
            <person name="Hamaji T."/>
            <person name="Toyoda A."/>
            <person name="Fujiyama A."/>
            <person name="Neme R."/>
            <person name="Noguchi H."/>
            <person name="Minakuchi Y."/>
            <person name="Suzuki M."/>
            <person name="Kawai-Toyooka H."/>
            <person name="Smith D.R."/>
            <person name="Sparks H."/>
            <person name="Anderson J."/>
            <person name="Bakaric R."/>
            <person name="Luria V."/>
            <person name="Karger A."/>
            <person name="Kirschner M.W."/>
            <person name="Durand P.M."/>
            <person name="Michod R.E."/>
            <person name="Nozaki H."/>
            <person name="Olson B.J."/>
        </authorList>
    </citation>
    <scope>NUCLEOTIDE SEQUENCE [LARGE SCALE GENOMIC DNA]</scope>
    <source>
        <strain evidence="21">NIES-2863</strain>
    </source>
</reference>
<evidence type="ECO:0000256" key="4">
    <source>
        <dbReference type="ARBA" id="ARBA00010290"/>
    </source>
</evidence>
<keyword evidence="12 17" id="KW-0342">GTP-binding</keyword>
<feature type="binding site" evidence="18">
    <location>
        <position position="15"/>
    </location>
    <ligand>
        <name>Mg(2+)</name>
        <dbReference type="ChEBI" id="CHEBI:18420"/>
    </ligand>
</feature>
<feature type="binding site" evidence="17">
    <location>
        <begin position="8"/>
        <end position="15"/>
    </location>
    <ligand>
        <name>GTP</name>
        <dbReference type="ChEBI" id="CHEBI:37565"/>
    </ligand>
</feature>
<comment type="caution">
    <text evidence="20">The sequence shown here is derived from an EMBL/GenBank/DDBJ whole genome shotgun (WGS) entry which is preliminary data.</text>
</comment>
<keyword evidence="21" id="KW-1185">Reference proteome</keyword>
<dbReference type="FunFam" id="3.40.50.300:FF:000457">
    <property type="entry name" value="ADP-ribosylation factor-like protein 6"/>
    <property type="match status" value="1"/>
</dbReference>
<dbReference type="SUPFAM" id="SSF52540">
    <property type="entry name" value="P-loop containing nucleoside triphosphate hydrolases"/>
    <property type="match status" value="1"/>
</dbReference>
<evidence type="ECO:0000256" key="1">
    <source>
        <dbReference type="ARBA" id="ARBA00004120"/>
    </source>
</evidence>
<dbReference type="InterPro" id="IPR024156">
    <property type="entry name" value="Small_GTPase_ARF"/>
</dbReference>
<dbReference type="AlphaFoldDB" id="A0A150GRB8"/>
<dbReference type="STRING" id="33097.A0A150GRB8"/>
<evidence type="ECO:0000256" key="18">
    <source>
        <dbReference type="PIRSR" id="PIRSR606689-2"/>
    </source>
</evidence>
<keyword evidence="16" id="KW-0449">Lipoprotein</keyword>
<dbReference type="GO" id="GO:0030030">
    <property type="term" value="P:cell projection organization"/>
    <property type="evidence" value="ECO:0007669"/>
    <property type="project" value="UniProtKB-KW"/>
</dbReference>
<comment type="subcellular location">
    <subcellularLocation>
        <location evidence="3">Cell projection</location>
        <location evidence="3">Cilium membrane</location>
        <topology evidence="3">Peripheral membrane protein</topology>
        <orientation evidence="3">Cytoplasmic side</orientation>
    </subcellularLocation>
    <subcellularLocation>
        <location evidence="2">Cytoplasm</location>
        <location evidence="2">Cytoskeleton</location>
        <location evidence="2">Cilium axoneme</location>
    </subcellularLocation>
    <subcellularLocation>
        <location evidence="1">Cytoplasm</location>
        <location evidence="1">Cytoskeleton</location>
        <location evidence="1">Cilium basal body</location>
    </subcellularLocation>
</comment>
<dbReference type="GO" id="GO:0005525">
    <property type="term" value="F:GTP binding"/>
    <property type="evidence" value="ECO:0007669"/>
    <property type="project" value="UniProtKB-KW"/>
</dbReference>
<keyword evidence="11" id="KW-0931">ER-Golgi transport</keyword>
<dbReference type="NCBIfam" id="TIGR00231">
    <property type="entry name" value="small_GTP"/>
    <property type="match status" value="1"/>
</dbReference>
<dbReference type="CDD" id="cd04157">
    <property type="entry name" value="Arl6"/>
    <property type="match status" value="1"/>
</dbReference>
<dbReference type="Pfam" id="PF00025">
    <property type="entry name" value="Arf"/>
    <property type="match status" value="1"/>
</dbReference>
<feature type="binding site" evidence="17">
    <location>
        <begin position="112"/>
        <end position="115"/>
    </location>
    <ligand>
        <name>GTP</name>
        <dbReference type="ChEBI" id="CHEBI:37565"/>
    </ligand>
</feature>
<dbReference type="GO" id="GO:0016192">
    <property type="term" value="P:vesicle-mediated transport"/>
    <property type="evidence" value="ECO:0007669"/>
    <property type="project" value="UniProtKB-KW"/>
</dbReference>
<evidence type="ECO:0000313" key="21">
    <source>
        <dbReference type="Proteomes" id="UP000075714"/>
    </source>
</evidence>
<evidence type="ECO:0000256" key="5">
    <source>
        <dbReference type="ARBA" id="ARBA00019766"/>
    </source>
</evidence>
<dbReference type="GO" id="GO:0003924">
    <property type="term" value="F:GTPase activity"/>
    <property type="evidence" value="ECO:0007669"/>
    <property type="project" value="InterPro"/>
</dbReference>
<keyword evidence="11" id="KW-0813">Transport</keyword>
<dbReference type="GO" id="GO:0046872">
    <property type="term" value="F:metal ion binding"/>
    <property type="evidence" value="ECO:0007669"/>
    <property type="project" value="UniProtKB-KW"/>
</dbReference>
<organism evidence="20 21">
    <name type="scientific">Gonium pectorale</name>
    <name type="common">Green alga</name>
    <dbReference type="NCBI Taxonomy" id="33097"/>
    <lineage>
        <taxon>Eukaryota</taxon>
        <taxon>Viridiplantae</taxon>
        <taxon>Chlorophyta</taxon>
        <taxon>core chlorophytes</taxon>
        <taxon>Chlorophyceae</taxon>
        <taxon>CS clade</taxon>
        <taxon>Chlamydomonadales</taxon>
        <taxon>Volvocaceae</taxon>
        <taxon>Gonium</taxon>
    </lineage>
</organism>
<keyword evidence="7" id="KW-0963">Cytoplasm</keyword>
<name>A0A150GRB8_GONPE</name>
<dbReference type="Gene3D" id="3.40.50.300">
    <property type="entry name" value="P-loop containing nucleotide triphosphate hydrolases"/>
    <property type="match status" value="1"/>
</dbReference>
<evidence type="ECO:0000256" key="12">
    <source>
        <dbReference type="ARBA" id="ARBA00023134"/>
    </source>
</evidence>
<evidence type="ECO:0000256" key="13">
    <source>
        <dbReference type="ARBA" id="ARBA00023136"/>
    </source>
</evidence>
<proteinExistence type="inferred from homology"/>
<sequence>MVNVLVVGLDNSGKTTIIERLKPRPKQSMEVAPTVGFNVEEVQKGALTFTVFDMSGAGRYRTLWEQYYREADAVIFVVDSGDKLRMVVARDEMEHMLAHPNLRKVPVVFFANKKDLPISLPPAEIAQALGLNDIQDRPWNIFPSNGLTGEGLDRGMDWLAERLGKA</sequence>
<evidence type="ECO:0000256" key="3">
    <source>
        <dbReference type="ARBA" id="ARBA00004522"/>
    </source>
</evidence>
<accession>A0A150GRB8</accession>
<keyword evidence="18" id="KW-0479">Metal-binding</keyword>
<dbReference type="Proteomes" id="UP000075714">
    <property type="component" value="Unassembled WGS sequence"/>
</dbReference>
<evidence type="ECO:0000256" key="2">
    <source>
        <dbReference type="ARBA" id="ARBA00004430"/>
    </source>
</evidence>
<evidence type="ECO:0000256" key="6">
    <source>
        <dbReference type="ARBA" id="ARBA00022475"/>
    </source>
</evidence>
<dbReference type="InterPro" id="IPR006689">
    <property type="entry name" value="Small_GTPase_ARF/SAR"/>
</dbReference>
<dbReference type="InterPro" id="IPR005225">
    <property type="entry name" value="Small_GTP-bd"/>
</dbReference>
<feature type="binding site" evidence="17">
    <location>
        <position position="56"/>
    </location>
    <ligand>
        <name>GTP</name>
        <dbReference type="ChEBI" id="CHEBI:37565"/>
    </ligand>
</feature>
<dbReference type="OrthoDB" id="442317at2759"/>
<evidence type="ECO:0000313" key="20">
    <source>
        <dbReference type="EMBL" id="KXZ52416.1"/>
    </source>
</evidence>
<keyword evidence="9 17" id="KW-0547">Nucleotide-binding</keyword>
<keyword evidence="6" id="KW-1003">Cell membrane</keyword>
<evidence type="ECO:0000256" key="10">
    <source>
        <dbReference type="ARBA" id="ARBA00022794"/>
    </source>
</evidence>
<dbReference type="SMART" id="SM00178">
    <property type="entry name" value="SAR"/>
    <property type="match status" value="1"/>
</dbReference>
<evidence type="ECO:0000256" key="14">
    <source>
        <dbReference type="ARBA" id="ARBA00023212"/>
    </source>
</evidence>
<dbReference type="GO" id="GO:0005930">
    <property type="term" value="C:axoneme"/>
    <property type="evidence" value="ECO:0007669"/>
    <property type="project" value="UniProtKB-SubCell"/>
</dbReference>
<keyword evidence="15" id="KW-0966">Cell projection</keyword>
<evidence type="ECO:0000256" key="11">
    <source>
        <dbReference type="ARBA" id="ARBA00022892"/>
    </source>
</evidence>
<evidence type="ECO:0000256" key="7">
    <source>
        <dbReference type="ARBA" id="ARBA00022490"/>
    </source>
</evidence>
<evidence type="ECO:0000256" key="16">
    <source>
        <dbReference type="ARBA" id="ARBA00023288"/>
    </source>
</evidence>
<feature type="binding site" evidence="18">
    <location>
        <position position="34"/>
    </location>
    <ligand>
        <name>Mg(2+)</name>
        <dbReference type="ChEBI" id="CHEBI:18420"/>
    </ligand>
</feature>
<dbReference type="EMBL" id="LSYV01000010">
    <property type="protein sequence ID" value="KXZ52416.1"/>
    <property type="molecule type" value="Genomic_DNA"/>
</dbReference>
<dbReference type="GO" id="GO:0060170">
    <property type="term" value="C:ciliary membrane"/>
    <property type="evidence" value="ECO:0007669"/>
    <property type="project" value="UniProtKB-SubCell"/>
</dbReference>
<keyword evidence="14" id="KW-0206">Cytoskeleton</keyword>
<evidence type="ECO:0000256" key="9">
    <source>
        <dbReference type="ARBA" id="ARBA00022741"/>
    </source>
</evidence>
<dbReference type="PRINTS" id="PR00328">
    <property type="entry name" value="SAR1GTPBP"/>
</dbReference>
<comment type="similarity">
    <text evidence="4 19">Belongs to the small GTPase superfamily. Arf family.</text>
</comment>
<evidence type="ECO:0000256" key="17">
    <source>
        <dbReference type="PIRSR" id="PIRSR606689-1"/>
    </source>
</evidence>
<evidence type="ECO:0000256" key="15">
    <source>
        <dbReference type="ARBA" id="ARBA00023273"/>
    </source>
</evidence>
<protein>
    <recommendedName>
        <fullName evidence="5">ADP-ribosylation factor-like protein 6</fullName>
    </recommendedName>
</protein>
<keyword evidence="8" id="KW-0519">Myristate</keyword>
<keyword evidence="18" id="KW-0460">Magnesium</keyword>
<evidence type="ECO:0000256" key="8">
    <source>
        <dbReference type="ARBA" id="ARBA00022707"/>
    </source>
</evidence>
<keyword evidence="13" id="KW-0472">Membrane</keyword>
<dbReference type="PROSITE" id="PS51417">
    <property type="entry name" value="ARF"/>
    <property type="match status" value="1"/>
</dbReference>
<dbReference type="InterPro" id="IPR027417">
    <property type="entry name" value="P-loop_NTPase"/>
</dbReference>
<dbReference type="SMART" id="SM00177">
    <property type="entry name" value="ARF"/>
    <property type="match status" value="1"/>
</dbReference>
<gene>
    <name evidence="20" type="ORF">GPECTOR_9g460</name>
</gene>
<keyword evidence="10" id="KW-0970">Cilium biogenesis/degradation</keyword>
<dbReference type="PANTHER" id="PTHR11711">
    <property type="entry name" value="ADP RIBOSYLATION FACTOR-RELATED"/>
    <property type="match status" value="1"/>
</dbReference>
<dbReference type="InterPro" id="IPR041839">
    <property type="entry name" value="Arl6"/>
</dbReference>
<evidence type="ECO:0000256" key="19">
    <source>
        <dbReference type="RuleBase" id="RU003925"/>
    </source>
</evidence>